<organism evidence="5 6">
    <name type="scientific">Ferrimonas balearica (strain DSM 9799 / CCM 4581 / KCTC 23876 / PAT)</name>
    <dbReference type="NCBI Taxonomy" id="550540"/>
    <lineage>
        <taxon>Bacteria</taxon>
        <taxon>Pseudomonadati</taxon>
        <taxon>Pseudomonadota</taxon>
        <taxon>Gammaproteobacteria</taxon>
        <taxon>Alteromonadales</taxon>
        <taxon>Ferrimonadaceae</taxon>
        <taxon>Ferrimonas</taxon>
    </lineage>
</organism>
<dbReference type="Pfam" id="PF00989">
    <property type="entry name" value="PAS"/>
    <property type="match status" value="1"/>
</dbReference>
<dbReference type="STRING" id="550540.Fbal_3275"/>
<dbReference type="InterPro" id="IPR043128">
    <property type="entry name" value="Rev_trsase/Diguanyl_cyclase"/>
</dbReference>
<comment type="cofactor">
    <cofactor evidence="1">
        <name>Mg(2+)</name>
        <dbReference type="ChEBI" id="CHEBI:18420"/>
    </cofactor>
</comment>
<dbReference type="SUPFAM" id="SSF55785">
    <property type="entry name" value="PYP-like sensor domain (PAS domain)"/>
    <property type="match status" value="1"/>
</dbReference>
<evidence type="ECO:0000256" key="2">
    <source>
        <dbReference type="ARBA" id="ARBA00012528"/>
    </source>
</evidence>
<dbReference type="PROSITE" id="PS50887">
    <property type="entry name" value="GGDEF"/>
    <property type="match status" value="1"/>
</dbReference>
<protein>
    <recommendedName>
        <fullName evidence="2">diguanylate cyclase</fullName>
        <ecNumber evidence="2">2.7.7.65</ecNumber>
    </recommendedName>
</protein>
<dbReference type="InterPro" id="IPR013767">
    <property type="entry name" value="PAS_fold"/>
</dbReference>
<dbReference type="GO" id="GO:0006355">
    <property type="term" value="P:regulation of DNA-templated transcription"/>
    <property type="evidence" value="ECO:0007669"/>
    <property type="project" value="InterPro"/>
</dbReference>
<evidence type="ECO:0000313" key="5">
    <source>
        <dbReference type="EMBL" id="ADN77474.1"/>
    </source>
</evidence>
<dbReference type="HOGENOM" id="CLU_000445_11_4_6"/>
<gene>
    <name evidence="5" type="ordered locus">Fbal_3275</name>
</gene>
<dbReference type="InterPro" id="IPR000160">
    <property type="entry name" value="GGDEF_dom"/>
</dbReference>
<dbReference type="KEGG" id="fbl:Fbal_3275"/>
<dbReference type="EC" id="2.7.7.65" evidence="2"/>
<dbReference type="Gene3D" id="3.30.450.20">
    <property type="entry name" value="PAS domain"/>
    <property type="match status" value="1"/>
</dbReference>
<dbReference type="PANTHER" id="PTHR45138:SF9">
    <property type="entry name" value="DIGUANYLATE CYCLASE DGCM-RELATED"/>
    <property type="match status" value="1"/>
</dbReference>
<feature type="domain" description="GGDEF" evidence="4">
    <location>
        <begin position="184"/>
        <end position="314"/>
    </location>
</feature>
<accession>E1SWL2</accession>
<dbReference type="Proteomes" id="UP000006683">
    <property type="component" value="Chromosome"/>
</dbReference>
<dbReference type="SMART" id="SM00091">
    <property type="entry name" value="PAS"/>
    <property type="match status" value="1"/>
</dbReference>
<dbReference type="GeneID" id="67183490"/>
<dbReference type="AlphaFoldDB" id="E1SWL2"/>
<sequence length="314" mass="36187">MNEHEIEHLHRLTQLLQGIEVGLVVINRDYQVQLWNGFMENHSGLSAKQVRDQSLFDLFPDLPKEWLISKLEAAFLLNSRSFTVWEQRPFVFPFRYSRPITGGNQMMCQNMTVQPLQDLRGEVSHAALILYDVSVQAADRRQLTDANEKLERLSQIDPLTGLANRRQWEQALEQEFQRCRRYQPPSCLLVVDVDHFKQVNDQHGHAVGDQVLNELGNLLARSLRKTDLVARYGGEEFVILLTETRPEQGRILAERLREAVEEMVMKVPQSLNITVSLGLCPYQHSLASAQAWFEEADRALYQAKQNGRNRVEVA</sequence>
<dbReference type="Pfam" id="PF00990">
    <property type="entry name" value="GGDEF"/>
    <property type="match status" value="1"/>
</dbReference>
<evidence type="ECO:0000259" key="4">
    <source>
        <dbReference type="PROSITE" id="PS50887"/>
    </source>
</evidence>
<reference evidence="5 6" key="1">
    <citation type="journal article" date="2010" name="Stand. Genomic Sci.">
        <title>Complete genome sequence of Ferrimonas balearica type strain (PAT).</title>
        <authorList>
            <person name="Nolan M."/>
            <person name="Sikorski J."/>
            <person name="Davenport K."/>
            <person name="Lucas S."/>
            <person name="Glavina Del Rio T."/>
            <person name="Tice H."/>
            <person name="Cheng J."/>
            <person name="Goodwin L."/>
            <person name="Pitluck S."/>
            <person name="Liolios K."/>
            <person name="Ivanova N."/>
            <person name="Mavromatis K."/>
            <person name="Ovchinnikova G."/>
            <person name="Pati A."/>
            <person name="Chen A."/>
            <person name="Palaniappan K."/>
            <person name="Land M."/>
            <person name="Hauser L."/>
            <person name="Chang Y."/>
            <person name="Jeffries C."/>
            <person name="Tapia R."/>
            <person name="Brettin T."/>
            <person name="Detter J."/>
            <person name="Han C."/>
            <person name="Yasawong M."/>
            <person name="Rohde M."/>
            <person name="Tindall B."/>
            <person name="Goker M."/>
            <person name="Woyke T."/>
            <person name="Bristow J."/>
            <person name="Eisen J."/>
            <person name="Markowitz V."/>
            <person name="Hugenholtz P."/>
            <person name="Kyrpides N."/>
            <person name="Klenk H."/>
            <person name="Lapidus A."/>
        </authorList>
    </citation>
    <scope>NUCLEOTIDE SEQUENCE [LARGE SCALE GENOMIC DNA]</scope>
    <source>
        <strain evidence="6">DSM 9799 / CCM 4581 / KCTC 23876 / PAT</strain>
    </source>
</reference>
<dbReference type="GO" id="GO:0005886">
    <property type="term" value="C:plasma membrane"/>
    <property type="evidence" value="ECO:0007669"/>
    <property type="project" value="TreeGrafter"/>
</dbReference>
<name>E1SWL2_FERBD</name>
<dbReference type="FunFam" id="3.30.70.270:FF:000001">
    <property type="entry name" value="Diguanylate cyclase domain protein"/>
    <property type="match status" value="1"/>
</dbReference>
<proteinExistence type="predicted"/>
<dbReference type="GO" id="GO:0052621">
    <property type="term" value="F:diguanylate cyclase activity"/>
    <property type="evidence" value="ECO:0007669"/>
    <property type="project" value="UniProtKB-EC"/>
</dbReference>
<dbReference type="SUPFAM" id="SSF55073">
    <property type="entry name" value="Nucleotide cyclase"/>
    <property type="match status" value="1"/>
</dbReference>
<dbReference type="Gene3D" id="3.30.70.270">
    <property type="match status" value="1"/>
</dbReference>
<dbReference type="InterPro" id="IPR035965">
    <property type="entry name" value="PAS-like_dom_sf"/>
</dbReference>
<comment type="catalytic activity">
    <reaction evidence="3">
        <text>2 GTP = 3',3'-c-di-GMP + 2 diphosphate</text>
        <dbReference type="Rhea" id="RHEA:24898"/>
        <dbReference type="ChEBI" id="CHEBI:33019"/>
        <dbReference type="ChEBI" id="CHEBI:37565"/>
        <dbReference type="ChEBI" id="CHEBI:58805"/>
        <dbReference type="EC" id="2.7.7.65"/>
    </reaction>
</comment>
<evidence type="ECO:0000313" key="6">
    <source>
        <dbReference type="Proteomes" id="UP000006683"/>
    </source>
</evidence>
<dbReference type="PANTHER" id="PTHR45138">
    <property type="entry name" value="REGULATORY COMPONENTS OF SENSORY TRANSDUCTION SYSTEM"/>
    <property type="match status" value="1"/>
</dbReference>
<dbReference type="InterPro" id="IPR050469">
    <property type="entry name" value="Diguanylate_Cyclase"/>
</dbReference>
<dbReference type="InterPro" id="IPR000014">
    <property type="entry name" value="PAS"/>
</dbReference>
<dbReference type="eggNOG" id="COG3706">
    <property type="taxonomic scope" value="Bacteria"/>
</dbReference>
<keyword evidence="6" id="KW-1185">Reference proteome</keyword>
<dbReference type="OrthoDB" id="9812260at2"/>
<dbReference type="SMART" id="SM00267">
    <property type="entry name" value="GGDEF"/>
    <property type="match status" value="1"/>
</dbReference>
<dbReference type="EMBL" id="CP002209">
    <property type="protein sequence ID" value="ADN77474.1"/>
    <property type="molecule type" value="Genomic_DNA"/>
</dbReference>
<dbReference type="GO" id="GO:0043709">
    <property type="term" value="P:cell adhesion involved in single-species biofilm formation"/>
    <property type="evidence" value="ECO:0007669"/>
    <property type="project" value="TreeGrafter"/>
</dbReference>
<dbReference type="CDD" id="cd01949">
    <property type="entry name" value="GGDEF"/>
    <property type="match status" value="1"/>
</dbReference>
<evidence type="ECO:0000256" key="1">
    <source>
        <dbReference type="ARBA" id="ARBA00001946"/>
    </source>
</evidence>
<dbReference type="NCBIfam" id="TIGR00254">
    <property type="entry name" value="GGDEF"/>
    <property type="match status" value="1"/>
</dbReference>
<dbReference type="GO" id="GO:1902201">
    <property type="term" value="P:negative regulation of bacterial-type flagellum-dependent cell motility"/>
    <property type="evidence" value="ECO:0007669"/>
    <property type="project" value="TreeGrafter"/>
</dbReference>
<dbReference type="RefSeq" id="WP_013346780.1">
    <property type="nucleotide sequence ID" value="NC_014541.1"/>
</dbReference>
<evidence type="ECO:0000256" key="3">
    <source>
        <dbReference type="ARBA" id="ARBA00034247"/>
    </source>
</evidence>
<dbReference type="InterPro" id="IPR029787">
    <property type="entry name" value="Nucleotide_cyclase"/>
</dbReference>